<gene>
    <name evidence="3" type="ORF">MPPM_3742</name>
</gene>
<evidence type="ECO:0000313" key="3">
    <source>
        <dbReference type="EMBL" id="BAU92347.1"/>
    </source>
</evidence>
<organism evidence="3 4">
    <name type="scientific">Methylorubrum populi</name>
    <dbReference type="NCBI Taxonomy" id="223967"/>
    <lineage>
        <taxon>Bacteria</taxon>
        <taxon>Pseudomonadati</taxon>
        <taxon>Pseudomonadota</taxon>
        <taxon>Alphaproteobacteria</taxon>
        <taxon>Hyphomicrobiales</taxon>
        <taxon>Methylobacteriaceae</taxon>
        <taxon>Methylorubrum</taxon>
    </lineage>
</organism>
<dbReference type="GO" id="GO:0005737">
    <property type="term" value="C:cytoplasm"/>
    <property type="evidence" value="ECO:0007669"/>
    <property type="project" value="TreeGrafter"/>
</dbReference>
<evidence type="ECO:0000259" key="1">
    <source>
        <dbReference type="PROSITE" id="PS50404"/>
    </source>
</evidence>
<protein>
    <submittedName>
        <fullName evidence="3">Glutathione S-transferase domain-containing protein</fullName>
    </submittedName>
</protein>
<sequence>MTPMKLFHSHSSPFVRKVMVVAHELGLAGRLELLPSAVHPVKRDRSVLAQHPLAQVPTLILDSGESLADSRVICEYLDAEAGGRLFPAEGAARWRALNEQSTADGVLDAALLIRYELTARPESERSAAWIEGQTAKIESALAWFEEHGDALGDRVDIGTVALACALGYLDLRFSDIAWRDDAPRLAAWFARFEERPSMVATRPPAA</sequence>
<keyword evidence="3" id="KW-0808">Transferase</keyword>
<dbReference type="GO" id="GO:0016740">
    <property type="term" value="F:transferase activity"/>
    <property type="evidence" value="ECO:0007669"/>
    <property type="project" value="UniProtKB-KW"/>
</dbReference>
<name>A0A160PGB6_9HYPH</name>
<dbReference type="PROSITE" id="PS50404">
    <property type="entry name" value="GST_NTER"/>
    <property type="match status" value="1"/>
</dbReference>
<dbReference type="Gene3D" id="1.20.1050.10">
    <property type="match status" value="1"/>
</dbReference>
<dbReference type="InterPro" id="IPR010987">
    <property type="entry name" value="Glutathione-S-Trfase_C-like"/>
</dbReference>
<dbReference type="Proteomes" id="UP000218288">
    <property type="component" value="Chromosome"/>
</dbReference>
<dbReference type="SUPFAM" id="SSF52833">
    <property type="entry name" value="Thioredoxin-like"/>
    <property type="match status" value="1"/>
</dbReference>
<reference evidence="3 4" key="1">
    <citation type="journal article" date="2016" name="Genome Announc.">
        <title>Complete Genome Sequence of Methylobacterium populi P-1M, Isolated from Pink-Pigmented Household Biofilm.</title>
        <authorList>
            <person name="Morohoshi T."/>
            <person name="Ikeda T."/>
        </authorList>
    </citation>
    <scope>NUCLEOTIDE SEQUENCE [LARGE SCALE GENOMIC DNA]</scope>
    <source>
        <strain evidence="3 4">P-1M</strain>
    </source>
</reference>
<dbReference type="Pfam" id="PF13410">
    <property type="entry name" value="GST_C_2"/>
    <property type="match status" value="1"/>
</dbReference>
<dbReference type="PANTHER" id="PTHR43968:SF6">
    <property type="entry name" value="GLUTATHIONE S-TRANSFERASE OMEGA"/>
    <property type="match status" value="1"/>
</dbReference>
<dbReference type="AlphaFoldDB" id="A0A160PGB6"/>
<accession>A0A160PGB6</accession>
<dbReference type="InterPro" id="IPR036282">
    <property type="entry name" value="Glutathione-S-Trfase_C_sf"/>
</dbReference>
<feature type="domain" description="GST N-terminal" evidence="1">
    <location>
        <begin position="2"/>
        <end position="85"/>
    </location>
</feature>
<dbReference type="CDD" id="cd03049">
    <property type="entry name" value="GST_N_3"/>
    <property type="match status" value="1"/>
</dbReference>
<dbReference type="InterPro" id="IPR036249">
    <property type="entry name" value="Thioredoxin-like_sf"/>
</dbReference>
<dbReference type="CDD" id="cd03205">
    <property type="entry name" value="GST_C_6"/>
    <property type="match status" value="1"/>
</dbReference>
<dbReference type="PROSITE" id="PS50405">
    <property type="entry name" value="GST_CTER"/>
    <property type="match status" value="1"/>
</dbReference>
<evidence type="ECO:0000259" key="2">
    <source>
        <dbReference type="PROSITE" id="PS50405"/>
    </source>
</evidence>
<dbReference type="InterPro" id="IPR050983">
    <property type="entry name" value="GST_Omega/HSP26"/>
</dbReference>
<dbReference type="PANTHER" id="PTHR43968">
    <property type="match status" value="1"/>
</dbReference>
<evidence type="ECO:0000313" key="4">
    <source>
        <dbReference type="Proteomes" id="UP000218288"/>
    </source>
</evidence>
<dbReference type="Pfam" id="PF13417">
    <property type="entry name" value="GST_N_3"/>
    <property type="match status" value="1"/>
</dbReference>
<dbReference type="InterPro" id="IPR004045">
    <property type="entry name" value="Glutathione_S-Trfase_N"/>
</dbReference>
<dbReference type="Gene3D" id="3.40.30.10">
    <property type="entry name" value="Glutaredoxin"/>
    <property type="match status" value="1"/>
</dbReference>
<dbReference type="SUPFAM" id="SSF47616">
    <property type="entry name" value="GST C-terminal domain-like"/>
    <property type="match status" value="1"/>
</dbReference>
<feature type="domain" description="GST C-terminal" evidence="2">
    <location>
        <begin position="87"/>
        <end position="206"/>
    </location>
</feature>
<dbReference type="EMBL" id="AP014809">
    <property type="protein sequence ID" value="BAU92347.1"/>
    <property type="molecule type" value="Genomic_DNA"/>
</dbReference>
<proteinExistence type="predicted"/>